<feature type="compositionally biased region" description="Low complexity" evidence="1">
    <location>
        <begin position="47"/>
        <end position="58"/>
    </location>
</feature>
<name>A0A7S4PR52_GUITH</name>
<sequence>MQWRNCVERWLSSQCPPPHSPRCPPPPPPPHVSSQAADSSRPKPRIARSANARASASSHFMKSTAAADQRQQMKLAQKRSKYPPTARDKRDMAGKGQERTLTSPDELADADRYGSRTSEEWGSSELMKENVAANRMRVEAAETEACGGGGDRMSPGGANWREEGSGQEGQAGCSHVKRLTKKLLEIVMDEEEHMQDSSQPAPSSSWREMLLVLKRLVDAGVLLQRTPAHA</sequence>
<proteinExistence type="predicted"/>
<reference evidence="2" key="1">
    <citation type="submission" date="2021-01" db="EMBL/GenBank/DDBJ databases">
        <authorList>
            <person name="Corre E."/>
            <person name="Pelletier E."/>
            <person name="Niang G."/>
            <person name="Scheremetjew M."/>
            <person name="Finn R."/>
            <person name="Kale V."/>
            <person name="Holt S."/>
            <person name="Cochrane G."/>
            <person name="Meng A."/>
            <person name="Brown T."/>
            <person name="Cohen L."/>
        </authorList>
    </citation>
    <scope>NUCLEOTIDE SEQUENCE</scope>
    <source>
        <strain evidence="2">CCMP 2712</strain>
    </source>
</reference>
<feature type="region of interest" description="Disordered" evidence="1">
    <location>
        <begin position="13"/>
        <end position="126"/>
    </location>
</feature>
<accession>A0A7S4PR52</accession>
<feature type="compositionally biased region" description="Pro residues" evidence="1">
    <location>
        <begin position="15"/>
        <end position="31"/>
    </location>
</feature>
<gene>
    <name evidence="2" type="ORF">GTHE00462_LOCUS40729</name>
</gene>
<evidence type="ECO:0000313" key="2">
    <source>
        <dbReference type="EMBL" id="CAE2342924.1"/>
    </source>
</evidence>
<dbReference type="EMBL" id="HBKN01052176">
    <property type="protein sequence ID" value="CAE2342924.1"/>
    <property type="molecule type" value="Transcribed_RNA"/>
</dbReference>
<feature type="region of interest" description="Disordered" evidence="1">
    <location>
        <begin position="142"/>
        <end position="174"/>
    </location>
</feature>
<feature type="compositionally biased region" description="Basic and acidic residues" evidence="1">
    <location>
        <begin position="109"/>
        <end position="119"/>
    </location>
</feature>
<protein>
    <submittedName>
        <fullName evidence="2">Uncharacterized protein</fullName>
    </submittedName>
</protein>
<evidence type="ECO:0000256" key="1">
    <source>
        <dbReference type="SAM" id="MobiDB-lite"/>
    </source>
</evidence>
<feature type="compositionally biased region" description="Basic and acidic residues" evidence="1">
    <location>
        <begin position="86"/>
        <end position="98"/>
    </location>
</feature>
<dbReference type="AlphaFoldDB" id="A0A7S4PR52"/>
<organism evidence="2">
    <name type="scientific">Guillardia theta</name>
    <name type="common">Cryptophyte</name>
    <name type="synonym">Cryptomonas phi</name>
    <dbReference type="NCBI Taxonomy" id="55529"/>
    <lineage>
        <taxon>Eukaryota</taxon>
        <taxon>Cryptophyceae</taxon>
        <taxon>Pyrenomonadales</taxon>
        <taxon>Geminigeraceae</taxon>
        <taxon>Guillardia</taxon>
    </lineage>
</organism>